<organism evidence="1">
    <name type="scientific">Ophidiomyces ophidiicola</name>
    <dbReference type="NCBI Taxonomy" id="1387563"/>
    <lineage>
        <taxon>Eukaryota</taxon>
        <taxon>Fungi</taxon>
        <taxon>Dikarya</taxon>
        <taxon>Ascomycota</taxon>
        <taxon>Pezizomycotina</taxon>
        <taxon>Eurotiomycetes</taxon>
        <taxon>Eurotiomycetidae</taxon>
        <taxon>Onygenales</taxon>
        <taxon>Onygenaceae</taxon>
        <taxon>Ophidiomyces</taxon>
    </lineage>
</organism>
<protein>
    <submittedName>
        <fullName evidence="1">NET1-associated nuclear protein 1</fullName>
    </submittedName>
</protein>
<comment type="caution">
    <text evidence="1">The sequence shown here is derived from an EMBL/GenBank/DDBJ whole genome shotgun (WGS) entry which is preliminary data.</text>
</comment>
<accession>A0ACB8UZY5</accession>
<reference evidence="1" key="1">
    <citation type="journal article" date="2022" name="bioRxiv">
        <title>Population genetic analysis of Ophidiomyces ophidiicola, the causative agent of snake fungal disease, indicates recent introductions to the USA.</title>
        <authorList>
            <person name="Ladner J.T."/>
            <person name="Palmer J.M."/>
            <person name="Ettinger C.L."/>
            <person name="Stajich J.E."/>
            <person name="Farrell T.M."/>
            <person name="Glorioso B.M."/>
            <person name="Lawson B."/>
            <person name="Price S.J."/>
            <person name="Stengle A.G."/>
            <person name="Grear D.A."/>
            <person name="Lorch J.M."/>
        </authorList>
    </citation>
    <scope>NUCLEOTIDE SEQUENCE</scope>
    <source>
        <strain evidence="1">NWHC 24266-5</strain>
    </source>
</reference>
<gene>
    <name evidence="1" type="primary">NAN1</name>
    <name evidence="1" type="ORF">LOY88_002398</name>
</gene>
<sequence length="943" mass="104696">MKGKRALRPDASPDRDVKRIKHNGAVGILTTSASPQDLSIPTTKLEVPSTLRRSSKRNKPNISSVLATCPQEIQPYQDQWTISRRGGGRISNIDPVFSPDEKYILIPHSNIIQIYSMTTSSIVRTLQTPDNLNYIIRHKISPIDPHHLFVATHCGTIIEWDWTTGKLIQLYELSTVVVSFDVISVTTHDPKLHDALNLYTICKNKEGKYEIRVSVEDHDSDSRLWKHSVIYTTSTRISNLRIAAGGRVILAFAGVYVVAGYCHDLMPGALGPSKHSWREVRLSVYATCYDIWETSCQKKSHNKIETQPLVPAIDLAVGDEDGAILIYHDFITTLLNCEKEEELDTGLVSRRLHWHRDTVKTVKWSKDGNYIISGGLETVLVLWQLDAGRQQFLPHLTSPICNLVVSPSGASYAVKLADNSAMVLSTSELKPTASMSSLQIPFYNDISNHHSKKKKSNNLDERRLFLNKIPAAINPISGHLLLAVPSSQTTSSPDRPPNASFLQTFDIRSNQHISRQAIARTNVSILNSGPEGTGLTTPNSKFIQISFDGDWLVTVDEWDQYIDTVNILTPLREVLDPCKRRETFLKFWRWSECCGEWELVTRVDNPHGSPLYGSLPIRDLVMCPSRLAVATVGDDGAVKIWTPEYKRDASKRSIKTWKCSQTIALDKLKNESEQLPQTRSCLSFSGDGSTLAVCWAKLSSSEPGIVFLINPIDGRICYSRQNLFYGLPRDCGFVDRYLIILSDHLVSWHTVTDKISFVLSLTDKTGSQSYAKSAPLLALDHRNQTFAVAFPKTISYSEETPTESEKTQFQIAIFKPTAPGALFQSKLESAPRALMAGSKTGDYTIINSAAEVIQVSSSTQTGPVTADMSSTETLLRSGLEDLFGFRQLPLQSGQGQPASSLVALDHAKSLADIFDTGPSFALPNIEILLRDVVDVFSSRTVPA</sequence>
<name>A0ACB8UZY5_9EURO</name>
<proteinExistence type="predicted"/>
<evidence type="ECO:0000313" key="1">
    <source>
        <dbReference type="EMBL" id="KAI2388805.1"/>
    </source>
</evidence>
<dbReference type="EMBL" id="JALBCA010000028">
    <property type="protein sequence ID" value="KAI2388805.1"/>
    <property type="molecule type" value="Genomic_DNA"/>
</dbReference>